<comment type="caution">
    <text evidence="1">The sequence shown here is derived from an EMBL/GenBank/DDBJ whole genome shotgun (WGS) entry which is preliminary data.</text>
</comment>
<accession>X0TMU6</accession>
<dbReference type="AlphaFoldDB" id="X0TMU6"/>
<organism evidence="1">
    <name type="scientific">marine sediment metagenome</name>
    <dbReference type="NCBI Taxonomy" id="412755"/>
    <lineage>
        <taxon>unclassified sequences</taxon>
        <taxon>metagenomes</taxon>
        <taxon>ecological metagenomes</taxon>
    </lineage>
</organism>
<dbReference type="EMBL" id="BARS01000444">
    <property type="protein sequence ID" value="GAF77425.1"/>
    <property type="molecule type" value="Genomic_DNA"/>
</dbReference>
<name>X0TMU6_9ZZZZ</name>
<evidence type="ECO:0000313" key="1">
    <source>
        <dbReference type="EMBL" id="GAF77425.1"/>
    </source>
</evidence>
<sequence length="138" mass="14476">MANIHKPDENIKTDVATVLVTLTGGASPALYFSMQNYDLAWFIVHCHTNAASAGTLSCAMQEQIGAAGGGIQLLKAAATLVTAGTLDVSLFARGEDLTVNSGYTHIGIIITEGNTQPVTVSAVLCRLRARYKQAILLA</sequence>
<reference evidence="1" key="1">
    <citation type="journal article" date="2014" name="Front. Microbiol.">
        <title>High frequency of phylogenetically diverse reductive dehalogenase-homologous genes in deep subseafloor sedimentary metagenomes.</title>
        <authorList>
            <person name="Kawai M."/>
            <person name="Futagami T."/>
            <person name="Toyoda A."/>
            <person name="Takaki Y."/>
            <person name="Nishi S."/>
            <person name="Hori S."/>
            <person name="Arai W."/>
            <person name="Tsubouchi T."/>
            <person name="Morono Y."/>
            <person name="Uchiyama I."/>
            <person name="Ito T."/>
            <person name="Fujiyama A."/>
            <person name="Inagaki F."/>
            <person name="Takami H."/>
        </authorList>
    </citation>
    <scope>NUCLEOTIDE SEQUENCE</scope>
    <source>
        <strain evidence="1">Expedition CK06-06</strain>
    </source>
</reference>
<proteinExistence type="predicted"/>
<gene>
    <name evidence="1" type="ORF">S01H1_01089</name>
</gene>
<protein>
    <submittedName>
        <fullName evidence="1">Uncharacterized protein</fullName>
    </submittedName>
</protein>